<gene>
    <name evidence="1" type="ORF">psyc5s11_08000</name>
</gene>
<dbReference type="Proteomes" id="UP000824633">
    <property type="component" value="Chromosome"/>
</dbReference>
<dbReference type="RefSeq" id="WP_224036391.1">
    <property type="nucleotide sequence ID" value="NZ_AP024849.1"/>
</dbReference>
<proteinExistence type="predicted"/>
<dbReference type="NCBIfam" id="TIGR04223">
    <property type="entry name" value="quorum_AgrD"/>
    <property type="match status" value="1"/>
</dbReference>
<keyword evidence="2" id="KW-1185">Reference proteome</keyword>
<evidence type="ECO:0000313" key="1">
    <source>
        <dbReference type="EMBL" id="BCZ44733.1"/>
    </source>
</evidence>
<organism evidence="1 2">
    <name type="scientific">Clostridium gelidum</name>
    <dbReference type="NCBI Taxonomy" id="704125"/>
    <lineage>
        <taxon>Bacteria</taxon>
        <taxon>Bacillati</taxon>
        <taxon>Bacillota</taxon>
        <taxon>Clostridia</taxon>
        <taxon>Eubacteriales</taxon>
        <taxon>Clostridiaceae</taxon>
        <taxon>Clostridium</taxon>
    </lineage>
</organism>
<protein>
    <recommendedName>
        <fullName evidence="3">Cyclic lactone autoinducer peptide</fullName>
    </recommendedName>
</protein>
<reference evidence="2" key="1">
    <citation type="submission" date="2021-07" db="EMBL/GenBank/DDBJ databases">
        <title>Complete genome sequencing of a Clostridium isolate.</title>
        <authorList>
            <person name="Ueki A."/>
            <person name="Tonouchi A."/>
        </authorList>
    </citation>
    <scope>NUCLEOTIDE SEQUENCE [LARGE SCALE GENOMIC DNA]</scope>
    <source>
        <strain evidence="2">C5S11</strain>
    </source>
</reference>
<evidence type="ECO:0008006" key="3">
    <source>
        <dbReference type="Google" id="ProtNLM"/>
    </source>
</evidence>
<accession>A0ABN6ITL7</accession>
<evidence type="ECO:0000313" key="2">
    <source>
        <dbReference type="Proteomes" id="UP000824633"/>
    </source>
</evidence>
<dbReference type="InterPro" id="IPR009229">
    <property type="entry name" value="AgrD"/>
</dbReference>
<dbReference type="EMBL" id="AP024849">
    <property type="protein sequence ID" value="BCZ44733.1"/>
    <property type="molecule type" value="Genomic_DNA"/>
</dbReference>
<name>A0ABN6ITL7_9CLOT</name>
<sequence>MKKVKKNLLKIIECITRIEVEKNLHKYPPFCSGIYHQPKRPKKS</sequence>